<name>A0A401GP66_9APHY</name>
<dbReference type="AlphaFoldDB" id="A0A401GP66"/>
<dbReference type="GeneID" id="38780925"/>
<evidence type="ECO:0000313" key="1">
    <source>
        <dbReference type="EMBL" id="GBE84008.1"/>
    </source>
</evidence>
<comment type="caution">
    <text evidence="1">The sequence shown here is derived from an EMBL/GenBank/DDBJ whole genome shotgun (WGS) entry which is preliminary data.</text>
</comment>
<keyword evidence="2" id="KW-1185">Reference proteome</keyword>
<organism evidence="1 2">
    <name type="scientific">Sparassis crispa</name>
    <dbReference type="NCBI Taxonomy" id="139825"/>
    <lineage>
        <taxon>Eukaryota</taxon>
        <taxon>Fungi</taxon>
        <taxon>Dikarya</taxon>
        <taxon>Basidiomycota</taxon>
        <taxon>Agaricomycotina</taxon>
        <taxon>Agaricomycetes</taxon>
        <taxon>Polyporales</taxon>
        <taxon>Sparassidaceae</taxon>
        <taxon>Sparassis</taxon>
    </lineage>
</organism>
<dbReference type="InParanoid" id="A0A401GP66"/>
<accession>A0A401GP66</accession>
<dbReference type="RefSeq" id="XP_027614921.1">
    <property type="nucleotide sequence ID" value="XM_027759120.1"/>
</dbReference>
<evidence type="ECO:0000313" key="2">
    <source>
        <dbReference type="Proteomes" id="UP000287166"/>
    </source>
</evidence>
<dbReference type="Proteomes" id="UP000287166">
    <property type="component" value="Unassembled WGS sequence"/>
</dbReference>
<dbReference type="EMBL" id="BFAD01000005">
    <property type="protein sequence ID" value="GBE84008.1"/>
    <property type="molecule type" value="Genomic_DNA"/>
</dbReference>
<sequence>MRTEESYSMLRTARAGHVGSWLWILTTEGPDVRVCRGPTQSAPGDVFVHPCTTAIRAVFVRPTSSLHEQSCPSLLPNLRLSSTTS</sequence>
<proteinExistence type="predicted"/>
<reference evidence="1 2" key="1">
    <citation type="journal article" date="2018" name="Sci. Rep.">
        <title>Genome sequence of the cauliflower mushroom Sparassis crispa (Hanabiratake) and its association with beneficial usage.</title>
        <authorList>
            <person name="Kiyama R."/>
            <person name="Furutani Y."/>
            <person name="Kawaguchi K."/>
            <person name="Nakanishi T."/>
        </authorList>
    </citation>
    <scope>NUCLEOTIDE SEQUENCE [LARGE SCALE GENOMIC DNA]</scope>
</reference>
<gene>
    <name evidence="1" type="ORF">SCP_0510670</name>
</gene>
<protein>
    <submittedName>
        <fullName evidence="1">Uncharacterized protein</fullName>
    </submittedName>
</protein>